<gene>
    <name evidence="1" type="ORF">ADEAN_000466300</name>
</gene>
<sequence length="92" mass="10553">MSAAPKTLNQFRNFSYIVVAWFGLNRGFREKSENDALWIQYQQEVRNENAKVLQEREAARKAALPPAPVPELISNISSEAVDLYKELKKSIE</sequence>
<dbReference type="EMBL" id="LR877152">
    <property type="protein sequence ID" value="CAD2217185.1"/>
    <property type="molecule type" value="Genomic_DNA"/>
</dbReference>
<dbReference type="Proteomes" id="UP000515908">
    <property type="component" value="Chromosome 08"/>
</dbReference>
<dbReference type="VEuPathDB" id="TriTrypDB:ADEAN_000466300"/>
<keyword evidence="2" id="KW-1185">Reference proteome</keyword>
<reference evidence="1 2" key="1">
    <citation type="submission" date="2020-08" db="EMBL/GenBank/DDBJ databases">
        <authorList>
            <person name="Newling K."/>
            <person name="Davey J."/>
            <person name="Forrester S."/>
        </authorList>
    </citation>
    <scope>NUCLEOTIDE SEQUENCE [LARGE SCALE GENOMIC DNA]</scope>
    <source>
        <strain evidence="2">Crithidia deanei Carvalho (ATCC PRA-265)</strain>
    </source>
</reference>
<proteinExistence type="predicted"/>
<organism evidence="1 2">
    <name type="scientific">Angomonas deanei</name>
    <dbReference type="NCBI Taxonomy" id="59799"/>
    <lineage>
        <taxon>Eukaryota</taxon>
        <taxon>Discoba</taxon>
        <taxon>Euglenozoa</taxon>
        <taxon>Kinetoplastea</taxon>
        <taxon>Metakinetoplastina</taxon>
        <taxon>Trypanosomatida</taxon>
        <taxon>Trypanosomatidae</taxon>
        <taxon>Strigomonadinae</taxon>
        <taxon>Angomonas</taxon>
    </lineage>
</organism>
<dbReference type="AlphaFoldDB" id="A0A7G2CCL9"/>
<protein>
    <submittedName>
        <fullName evidence="1">Uncharacterized protein</fullName>
    </submittedName>
</protein>
<evidence type="ECO:0000313" key="2">
    <source>
        <dbReference type="Proteomes" id="UP000515908"/>
    </source>
</evidence>
<accession>A0A7G2CCL9</accession>
<evidence type="ECO:0000313" key="1">
    <source>
        <dbReference type="EMBL" id="CAD2217185.1"/>
    </source>
</evidence>
<name>A0A7G2CCL9_9TRYP</name>